<keyword evidence="1" id="KW-1185">Reference proteome</keyword>
<dbReference type="WBParaSite" id="PSAMB.scaffold527size47978.g6580.t1">
    <property type="protein sequence ID" value="PSAMB.scaffold527size47978.g6580.t1"/>
    <property type="gene ID" value="PSAMB.scaffold527size47978.g6580"/>
</dbReference>
<sequence length="184" mass="21759">MNGKEQVKDVTIAFRRSYLVGSRTWDKLKTEHNDSLQQERIWTESFYDTKSSSLSHAECILTKDSDSPKYWKFFCFARDNIMEITTDEQDIKEPLSRINNFRSSDYITSDMMQPFFDIGYERQDYVFDQFKISVTKSDYGFAFCTVQKDNVPLRLLPQLLNSVDLLAKRLELENLSKYESKDFL</sequence>
<name>A0A914WSW9_9BILA</name>
<dbReference type="AlphaFoldDB" id="A0A914WSW9"/>
<protein>
    <submittedName>
        <fullName evidence="2">Uncharacterized protein</fullName>
    </submittedName>
</protein>
<reference evidence="2" key="1">
    <citation type="submission" date="2022-11" db="UniProtKB">
        <authorList>
            <consortium name="WormBaseParasite"/>
        </authorList>
    </citation>
    <scope>IDENTIFICATION</scope>
</reference>
<dbReference type="Proteomes" id="UP000887566">
    <property type="component" value="Unplaced"/>
</dbReference>
<organism evidence="1 2">
    <name type="scientific">Plectus sambesii</name>
    <dbReference type="NCBI Taxonomy" id="2011161"/>
    <lineage>
        <taxon>Eukaryota</taxon>
        <taxon>Metazoa</taxon>
        <taxon>Ecdysozoa</taxon>
        <taxon>Nematoda</taxon>
        <taxon>Chromadorea</taxon>
        <taxon>Plectida</taxon>
        <taxon>Plectina</taxon>
        <taxon>Plectoidea</taxon>
        <taxon>Plectidae</taxon>
        <taxon>Plectus</taxon>
    </lineage>
</organism>
<accession>A0A914WSW9</accession>
<proteinExistence type="predicted"/>
<evidence type="ECO:0000313" key="2">
    <source>
        <dbReference type="WBParaSite" id="PSAMB.scaffold527size47978.g6580.t1"/>
    </source>
</evidence>
<evidence type="ECO:0000313" key="1">
    <source>
        <dbReference type="Proteomes" id="UP000887566"/>
    </source>
</evidence>